<dbReference type="SUPFAM" id="SSF54637">
    <property type="entry name" value="Thioesterase/thiol ester dehydrase-isomerase"/>
    <property type="match status" value="2"/>
</dbReference>
<sequence length="271" mass="29250">MTASDVAFLGLDEIDGRHSLFIQKRHCTPFGFLYGGSGVAACAAAAELVAGRPLVWITTQYVGQAAPDERLELDVEVLVHARSTTQTIVRAHVGDRLVLHATTAHTDRPVGDEAWWDAMPDVPAPDDCPPFALTFDHHGDESFFRSLDRRAPADWAERTPGRIAIWARVPGWGIGTPASQAFVADVVPVAVMTGLGRMTGATSLDNTLRVVHGEPYDGWVLLDVEAQGYRRAIGHGQVRLWRPDGVLLGIGSQSCIVRSVPRVIPDAPVPG</sequence>
<name>A0A6J6BUI4_9ZZZZ</name>
<dbReference type="InterPro" id="IPR029069">
    <property type="entry name" value="HotDog_dom_sf"/>
</dbReference>
<dbReference type="Pfam" id="PF13622">
    <property type="entry name" value="4HBT_3"/>
    <property type="match status" value="1"/>
</dbReference>
<dbReference type="InterPro" id="IPR049450">
    <property type="entry name" value="ACOT8-like_C"/>
</dbReference>
<dbReference type="InterPro" id="IPR049449">
    <property type="entry name" value="TesB_ACOT8-like_N"/>
</dbReference>
<organism evidence="3">
    <name type="scientific">freshwater metagenome</name>
    <dbReference type="NCBI Taxonomy" id="449393"/>
    <lineage>
        <taxon>unclassified sequences</taxon>
        <taxon>metagenomes</taxon>
        <taxon>ecological metagenomes</taxon>
    </lineage>
</organism>
<evidence type="ECO:0000313" key="3">
    <source>
        <dbReference type="EMBL" id="CAB4542840.1"/>
    </source>
</evidence>
<accession>A0A6J6BUI4</accession>
<dbReference type="AlphaFoldDB" id="A0A6J6BUI4"/>
<gene>
    <name evidence="3" type="ORF">UFOPK1493_00432</name>
</gene>
<evidence type="ECO:0000259" key="1">
    <source>
        <dbReference type="Pfam" id="PF13622"/>
    </source>
</evidence>
<feature type="domain" description="Acyl-CoA thioesterase-like N-terminal HotDog" evidence="1">
    <location>
        <begin position="29"/>
        <end position="102"/>
    </location>
</feature>
<evidence type="ECO:0000259" key="2">
    <source>
        <dbReference type="Pfam" id="PF20789"/>
    </source>
</evidence>
<dbReference type="Gene3D" id="2.40.160.210">
    <property type="entry name" value="Acyl-CoA thioesterase, double hotdog domain"/>
    <property type="match status" value="1"/>
</dbReference>
<dbReference type="EMBL" id="CAEZSR010000008">
    <property type="protein sequence ID" value="CAB4542840.1"/>
    <property type="molecule type" value="Genomic_DNA"/>
</dbReference>
<feature type="domain" description="Acyl-CoA thioesterase-like C-terminal" evidence="2">
    <location>
        <begin position="125"/>
        <end position="257"/>
    </location>
</feature>
<protein>
    <submittedName>
        <fullName evidence="3">Unannotated protein</fullName>
    </submittedName>
</protein>
<dbReference type="InterPro" id="IPR042171">
    <property type="entry name" value="Acyl-CoA_hotdog"/>
</dbReference>
<proteinExistence type="predicted"/>
<dbReference type="Pfam" id="PF20789">
    <property type="entry name" value="4HBT_3C"/>
    <property type="match status" value="1"/>
</dbReference>
<reference evidence="3" key="1">
    <citation type="submission" date="2020-05" db="EMBL/GenBank/DDBJ databases">
        <authorList>
            <person name="Chiriac C."/>
            <person name="Salcher M."/>
            <person name="Ghai R."/>
            <person name="Kavagutti S V."/>
        </authorList>
    </citation>
    <scope>NUCLEOTIDE SEQUENCE</scope>
</reference>
<dbReference type="CDD" id="cd00556">
    <property type="entry name" value="Thioesterase_II"/>
    <property type="match status" value="1"/>
</dbReference>